<keyword evidence="7" id="KW-0807">Transducer</keyword>
<comment type="similarity">
    <text evidence="2">Belongs to the G-protein coupled receptor 3 family.</text>
</comment>
<accession>A0A8B8E5G7</accession>
<keyword evidence="5" id="KW-0675">Receptor</keyword>
<keyword evidence="6" id="KW-0325">Glycoprotein</keyword>
<evidence type="ECO:0000313" key="9">
    <source>
        <dbReference type="RefSeq" id="XP_022335832.1"/>
    </source>
</evidence>
<evidence type="ECO:0000256" key="4">
    <source>
        <dbReference type="ARBA" id="ARBA00023040"/>
    </source>
</evidence>
<evidence type="ECO:0000313" key="8">
    <source>
        <dbReference type="Proteomes" id="UP000694844"/>
    </source>
</evidence>
<name>A0A8B8E5G7_CRAVI</name>
<dbReference type="Gene3D" id="3.30.450.20">
    <property type="entry name" value="PAS domain"/>
    <property type="match status" value="1"/>
</dbReference>
<keyword evidence="3" id="KW-0472">Membrane</keyword>
<dbReference type="RefSeq" id="XP_022335832.1">
    <property type="nucleotide sequence ID" value="XM_022480124.1"/>
</dbReference>
<dbReference type="Proteomes" id="UP000694844">
    <property type="component" value="Chromosome 5"/>
</dbReference>
<evidence type="ECO:0000256" key="2">
    <source>
        <dbReference type="ARBA" id="ARBA00007242"/>
    </source>
</evidence>
<dbReference type="AlphaFoldDB" id="A0A8B8E5G7"/>
<sequence>MMGYSYRHDMRDVYHWLCLLTSFSHSVSTLFNYSADPPLFSSLTNISYNVPQTPISSISDDIDVVAEFLKIVAQYEQNKETCKAGTEFNLGEGVIKQYGKNRFKQQALVAVNRANFLTRIWRKAEPEVVNSEYLFYTQVRNIVEGDDEIFAAGNCYDYMEFKDYYLFCPYSYRMEDGRINVKDLSIEYDYLGNTSEFFYSARVNAGKLENFNFTNGTTQFRYNQSDHWETEIDSSITVTYQDGHWSKPYFDCGGGNIWMMTYTVPFFGYKNGTFKFKYVCVGFFFVSQSKEVIKYDWKERYSIANSILQGE</sequence>
<evidence type="ECO:0000256" key="6">
    <source>
        <dbReference type="ARBA" id="ARBA00023180"/>
    </source>
</evidence>
<evidence type="ECO:0000256" key="7">
    <source>
        <dbReference type="ARBA" id="ARBA00023224"/>
    </source>
</evidence>
<keyword evidence="8" id="KW-1185">Reference proteome</keyword>
<evidence type="ECO:0000256" key="3">
    <source>
        <dbReference type="ARBA" id="ARBA00022475"/>
    </source>
</evidence>
<evidence type="ECO:0000256" key="5">
    <source>
        <dbReference type="ARBA" id="ARBA00023170"/>
    </source>
</evidence>
<gene>
    <name evidence="9" type="primary">LOC111132323</name>
</gene>
<dbReference type="KEGG" id="cvn:111132323"/>
<dbReference type="GO" id="GO:0005886">
    <property type="term" value="C:plasma membrane"/>
    <property type="evidence" value="ECO:0007669"/>
    <property type="project" value="UniProtKB-SubCell"/>
</dbReference>
<dbReference type="GO" id="GO:0004930">
    <property type="term" value="F:G protein-coupled receptor activity"/>
    <property type="evidence" value="ECO:0007669"/>
    <property type="project" value="UniProtKB-KW"/>
</dbReference>
<keyword evidence="4" id="KW-0297">G-protein coupled receptor</keyword>
<dbReference type="OrthoDB" id="2129233at2759"/>
<proteinExistence type="inferred from homology"/>
<organism evidence="8 9">
    <name type="scientific">Crassostrea virginica</name>
    <name type="common">Eastern oyster</name>
    <dbReference type="NCBI Taxonomy" id="6565"/>
    <lineage>
        <taxon>Eukaryota</taxon>
        <taxon>Metazoa</taxon>
        <taxon>Spiralia</taxon>
        <taxon>Lophotrochozoa</taxon>
        <taxon>Mollusca</taxon>
        <taxon>Bivalvia</taxon>
        <taxon>Autobranchia</taxon>
        <taxon>Pteriomorphia</taxon>
        <taxon>Ostreida</taxon>
        <taxon>Ostreoidea</taxon>
        <taxon>Ostreidae</taxon>
        <taxon>Crassostrea</taxon>
    </lineage>
</organism>
<protein>
    <submittedName>
        <fullName evidence="9">Uncharacterized protein LOC111132323</fullName>
    </submittedName>
</protein>
<reference evidence="9" key="1">
    <citation type="submission" date="2025-08" db="UniProtKB">
        <authorList>
            <consortium name="RefSeq"/>
        </authorList>
    </citation>
    <scope>IDENTIFICATION</scope>
    <source>
        <tissue evidence="9">Whole sample</tissue>
    </source>
</reference>
<dbReference type="Pfam" id="PF22673">
    <property type="entry name" value="MCP-like_PDC_1"/>
    <property type="match status" value="1"/>
</dbReference>
<dbReference type="PANTHER" id="PTHR32546:SF29">
    <property type="entry name" value="G-PROTEIN COUPLED RECEPTORS FAMILY 3 PROFILE DOMAIN-CONTAINING PROTEIN"/>
    <property type="match status" value="1"/>
</dbReference>
<comment type="subcellular location">
    <subcellularLocation>
        <location evidence="1">Cell membrane</location>
        <topology evidence="1">Multi-pass membrane protein</topology>
    </subcellularLocation>
</comment>
<keyword evidence="3" id="KW-1003">Cell membrane</keyword>
<evidence type="ECO:0000256" key="1">
    <source>
        <dbReference type="ARBA" id="ARBA00004651"/>
    </source>
</evidence>
<dbReference type="PANTHER" id="PTHR32546">
    <property type="entry name" value="G-PROTEIN COUPLED RECEPTOR 158-RELATED"/>
    <property type="match status" value="1"/>
</dbReference>
<dbReference type="InterPro" id="IPR043458">
    <property type="entry name" value="GPR158/179"/>
</dbReference>
<dbReference type="GeneID" id="111132323"/>